<evidence type="ECO:0000313" key="1">
    <source>
        <dbReference type="EMBL" id="GGY61241.1"/>
    </source>
</evidence>
<organism evidence="1 2">
    <name type="scientific">Streptomyces xanthochromogenes</name>
    <dbReference type="NCBI Taxonomy" id="67384"/>
    <lineage>
        <taxon>Bacteria</taxon>
        <taxon>Bacillati</taxon>
        <taxon>Actinomycetota</taxon>
        <taxon>Actinomycetes</taxon>
        <taxon>Kitasatosporales</taxon>
        <taxon>Streptomycetaceae</taxon>
        <taxon>Streptomyces</taxon>
    </lineage>
</organism>
<dbReference type="Pfam" id="PF19819">
    <property type="entry name" value="DUF6302"/>
    <property type="match status" value="1"/>
</dbReference>
<dbReference type="GeneID" id="96295790"/>
<dbReference type="Proteomes" id="UP000600946">
    <property type="component" value="Unassembled WGS sequence"/>
</dbReference>
<gene>
    <name evidence="1" type="ORF">GCM10010326_65050</name>
</gene>
<dbReference type="RefSeq" id="WP_229892985.1">
    <property type="nucleotide sequence ID" value="NZ_BMUU01000015.1"/>
</dbReference>
<sequence>MLTSDTARVGRLTVSLRPAIEAHDYDYIAQRLADPGLLASAVAVCVFRAPLVAVPMGGIRRGRYLSVAEFWRAAEARSLLADRPGFPDVRMCRSPYRDACHTVEWAAPAPPWWDDDEMVGRSYGYSQAAIPAYCRRRAPAGHDPPAP</sequence>
<protein>
    <submittedName>
        <fullName evidence="1">Uncharacterized protein</fullName>
    </submittedName>
</protein>
<name>A0ABQ3AQW1_9ACTN</name>
<proteinExistence type="predicted"/>
<dbReference type="InterPro" id="IPR046269">
    <property type="entry name" value="DUF6302"/>
</dbReference>
<dbReference type="EMBL" id="BMUU01000015">
    <property type="protein sequence ID" value="GGY61241.1"/>
    <property type="molecule type" value="Genomic_DNA"/>
</dbReference>
<comment type="caution">
    <text evidence="1">The sequence shown here is derived from an EMBL/GenBank/DDBJ whole genome shotgun (WGS) entry which is preliminary data.</text>
</comment>
<reference evidence="2" key="1">
    <citation type="journal article" date="2019" name="Int. J. Syst. Evol. Microbiol.">
        <title>The Global Catalogue of Microorganisms (GCM) 10K type strain sequencing project: providing services to taxonomists for standard genome sequencing and annotation.</title>
        <authorList>
            <consortium name="The Broad Institute Genomics Platform"/>
            <consortium name="The Broad Institute Genome Sequencing Center for Infectious Disease"/>
            <person name="Wu L."/>
            <person name="Ma J."/>
        </authorList>
    </citation>
    <scope>NUCLEOTIDE SEQUENCE [LARGE SCALE GENOMIC DNA]</scope>
    <source>
        <strain evidence="2">JCM 4594</strain>
    </source>
</reference>
<keyword evidence="2" id="KW-1185">Reference proteome</keyword>
<accession>A0ABQ3AQW1</accession>
<evidence type="ECO:0000313" key="2">
    <source>
        <dbReference type="Proteomes" id="UP000600946"/>
    </source>
</evidence>